<sequence>MTNLITRHTFLMATLGFLLLSAFSKAQTGQVTGLLTDKDNQAVPFANVVLYSLPDSSMITGSVSSADGNFMVKAPFDKAFFLKISAVGYQTFQSAKYTLSASNPILQLDKIEMTDDLAVLGEVEVTALRPQVMMEADKMVVSVEGTALAAGSSVYEVIEKSPGVFVDQDGNIQLNGKEGVQIMIDGRLTYLSAEDLRSMLQGMSAENLKNIEIITNPSAKYDAQGNSGIINITLKKNTIRGVNGSVNAGARYNGLLGYETGVRINHKKGNWNSFVNADLSQRTRLRDAHLYRVVRDTEGNPSIFDQDGHQENIRLAPTIRLGTDYDFNDRQSLGVMFNIYAQDAVDQFDFNTLLTTNNIDTTLITNNNIKNRFMHSRANIHYTYKLDTNGTKISTDFNFIRLANQGNSTFANEYYVAGAPNNPVKSDLLKTDNPNSYDIYSGQIDFETKLFKKYKVETGVKASSVTSNNNLKFYEIVDNQSQFDENRSNHFIYSEQILAAYTSISGRINPKLSYQLGLRAEQTYSEGESITKNQVTPRDYFNWFPSVFVQQTISDNYQVNYNYSKRIDRPDYDNLNPFIFYLDPKTTAQGNPYLRPQISHSFGVTQTFYKQFNLVLNASKTSDVITEIPFQNAEDGTTVFMQENMSQSYNYSGTAVIPFQPFKWWGINNNVTVFHQDFEFTIDSIKRENKQTTYMLRTSNTFSLPGKYRIELNADYRSGLVWGVYEIDAQWGIDLGFKKSFFDGKLDASLNFSDVLRTRQWHGNSNFAGNINDINQYFGQQSVGFSLRYKFSKGEEFKARQRNTNLDELNRAGG</sequence>
<evidence type="ECO:0000256" key="4">
    <source>
        <dbReference type="SAM" id="SignalP"/>
    </source>
</evidence>
<keyword evidence="6" id="KW-0675">Receptor</keyword>
<dbReference type="Gene3D" id="2.170.130.10">
    <property type="entry name" value="TonB-dependent receptor, plug domain"/>
    <property type="match status" value="1"/>
</dbReference>
<proteinExistence type="predicted"/>
<dbReference type="Gene3D" id="2.40.170.20">
    <property type="entry name" value="TonB-dependent receptor, beta-barrel domain"/>
    <property type="match status" value="1"/>
</dbReference>
<dbReference type="InterPro" id="IPR008969">
    <property type="entry name" value="CarboxyPept-like_regulatory"/>
</dbReference>
<keyword evidence="2" id="KW-0472">Membrane</keyword>
<dbReference type="InterPro" id="IPR036942">
    <property type="entry name" value="Beta-barrel_TonB_sf"/>
</dbReference>
<dbReference type="AlphaFoldDB" id="A0A937ACW5"/>
<protein>
    <submittedName>
        <fullName evidence="6">TonB-dependent receptor</fullName>
    </submittedName>
</protein>
<dbReference type="RefSeq" id="WP_201923414.1">
    <property type="nucleotide sequence ID" value="NZ_JAERQG010000004.1"/>
</dbReference>
<reference evidence="6" key="1">
    <citation type="submission" date="2021-01" db="EMBL/GenBank/DDBJ databases">
        <title>Marivirga sp. nov., isolated from intertidal surface sediments.</title>
        <authorList>
            <person name="Zhang M."/>
        </authorList>
    </citation>
    <scope>NUCLEOTIDE SEQUENCE</scope>
    <source>
        <strain evidence="6">SM1354</strain>
    </source>
</reference>
<evidence type="ECO:0000256" key="1">
    <source>
        <dbReference type="ARBA" id="ARBA00004442"/>
    </source>
</evidence>
<organism evidence="6 7">
    <name type="scientific">Marivirga atlantica</name>
    <dbReference type="NCBI Taxonomy" id="1548457"/>
    <lineage>
        <taxon>Bacteria</taxon>
        <taxon>Pseudomonadati</taxon>
        <taxon>Bacteroidota</taxon>
        <taxon>Cytophagia</taxon>
        <taxon>Cytophagales</taxon>
        <taxon>Marivirgaceae</taxon>
        <taxon>Marivirga</taxon>
    </lineage>
</organism>
<dbReference type="PANTHER" id="PTHR40980:SF4">
    <property type="entry name" value="TONB-DEPENDENT RECEPTOR-LIKE BETA-BARREL DOMAIN-CONTAINING PROTEIN"/>
    <property type="match status" value="1"/>
</dbReference>
<comment type="caution">
    <text evidence="6">The sequence shown here is derived from an EMBL/GenBank/DDBJ whole genome shotgun (WGS) entry which is preliminary data.</text>
</comment>
<evidence type="ECO:0000256" key="2">
    <source>
        <dbReference type="ARBA" id="ARBA00023136"/>
    </source>
</evidence>
<feature type="domain" description="Outer membrane protein beta-barrel" evidence="5">
    <location>
        <begin position="385"/>
        <end position="789"/>
    </location>
</feature>
<feature type="chain" id="PRO_5037347733" evidence="4">
    <location>
        <begin position="27"/>
        <end position="814"/>
    </location>
</feature>
<dbReference type="EMBL" id="JAERQG010000004">
    <property type="protein sequence ID" value="MBL0766646.1"/>
    <property type="molecule type" value="Genomic_DNA"/>
</dbReference>
<dbReference type="PANTHER" id="PTHR40980">
    <property type="entry name" value="PLUG DOMAIN-CONTAINING PROTEIN"/>
    <property type="match status" value="1"/>
</dbReference>
<gene>
    <name evidence="6" type="ORF">JKP34_15370</name>
</gene>
<keyword evidence="4" id="KW-0732">Signal</keyword>
<keyword evidence="3" id="KW-0998">Cell outer membrane</keyword>
<dbReference type="Pfam" id="PF14905">
    <property type="entry name" value="OMP_b-brl_3"/>
    <property type="match status" value="1"/>
</dbReference>
<dbReference type="Proteomes" id="UP000642920">
    <property type="component" value="Unassembled WGS sequence"/>
</dbReference>
<feature type="signal peptide" evidence="4">
    <location>
        <begin position="1"/>
        <end position="26"/>
    </location>
</feature>
<keyword evidence="7" id="KW-1185">Reference proteome</keyword>
<dbReference type="InterPro" id="IPR037066">
    <property type="entry name" value="Plug_dom_sf"/>
</dbReference>
<comment type="subcellular location">
    <subcellularLocation>
        <location evidence="1">Cell outer membrane</location>
    </subcellularLocation>
</comment>
<evidence type="ECO:0000313" key="7">
    <source>
        <dbReference type="Proteomes" id="UP000642920"/>
    </source>
</evidence>
<accession>A0A937ACW5</accession>
<evidence type="ECO:0000256" key="3">
    <source>
        <dbReference type="ARBA" id="ARBA00023237"/>
    </source>
</evidence>
<dbReference type="SUPFAM" id="SSF56935">
    <property type="entry name" value="Porins"/>
    <property type="match status" value="1"/>
</dbReference>
<evidence type="ECO:0000259" key="5">
    <source>
        <dbReference type="Pfam" id="PF14905"/>
    </source>
</evidence>
<name>A0A937ACW5_9BACT</name>
<dbReference type="InterPro" id="IPR041700">
    <property type="entry name" value="OMP_b-brl_3"/>
</dbReference>
<dbReference type="GO" id="GO:0009279">
    <property type="term" value="C:cell outer membrane"/>
    <property type="evidence" value="ECO:0007669"/>
    <property type="project" value="UniProtKB-SubCell"/>
</dbReference>
<evidence type="ECO:0000313" key="6">
    <source>
        <dbReference type="EMBL" id="MBL0766646.1"/>
    </source>
</evidence>
<dbReference type="SUPFAM" id="SSF49464">
    <property type="entry name" value="Carboxypeptidase regulatory domain-like"/>
    <property type="match status" value="1"/>
</dbReference>